<evidence type="ECO:0000313" key="4">
    <source>
        <dbReference type="EMBL" id="ALH79039.1"/>
    </source>
</evidence>
<dbReference type="PROSITE" id="PS50887">
    <property type="entry name" value="GGDEF"/>
    <property type="match status" value="1"/>
</dbReference>
<keyword evidence="1" id="KW-1133">Transmembrane helix</keyword>
<evidence type="ECO:0000256" key="1">
    <source>
        <dbReference type="SAM" id="Phobius"/>
    </source>
</evidence>
<keyword evidence="1" id="KW-0812">Transmembrane</keyword>
<sequence length="409" mass="44247">MTGRTPGRTGERIGARTTLQKLLSRFHFGITLFAVALSGLTILLAGVTALRGYADRNIELAAQLGAYGVEPALIFNDPQAAREGIEPLTQIPGIARLRVLDDRGKPLIEWTSPADDPAPLLTRIFFPEPYAVAVRRNGSAVGKVEVWGDSSTLTDYVRIGLLAGLICLLITAFGTIALARRFEYELVKPLNEIATVAHDVRLHRRFDKRVQPLGIAELDRLGGDINALLDELQGWQGHMESEHAILAHRASHDPLTEMPNRAAFDEQLARRIEAAERRGGRFALLFIDADNFKAANDNFGHAAGDAVLVALSACIKDTLRKGDFAARIGGDEFVVIIDPLDSETVPGDLAMRIRACVAQPVELPGGEKYRASVSVGVAVYPDNGADATALLTAADAAMYADKLTNRSIR</sequence>
<dbReference type="GO" id="GO:0007165">
    <property type="term" value="P:signal transduction"/>
    <property type="evidence" value="ECO:0007669"/>
    <property type="project" value="InterPro"/>
</dbReference>
<dbReference type="Proteomes" id="UP000058074">
    <property type="component" value="Chromosome"/>
</dbReference>
<dbReference type="CDD" id="cd01949">
    <property type="entry name" value="GGDEF"/>
    <property type="match status" value="1"/>
</dbReference>
<dbReference type="KEGG" id="smag:AN936_01205"/>
<feature type="transmembrane region" description="Helical" evidence="1">
    <location>
        <begin position="156"/>
        <end position="179"/>
    </location>
</feature>
<organism evidence="4 5">
    <name type="scientific">Sphingopyxis macrogoltabida</name>
    <name type="common">Sphingomonas macrogoltabidus</name>
    <dbReference type="NCBI Taxonomy" id="33050"/>
    <lineage>
        <taxon>Bacteria</taxon>
        <taxon>Pseudomonadati</taxon>
        <taxon>Pseudomonadota</taxon>
        <taxon>Alphaproteobacteria</taxon>
        <taxon>Sphingomonadales</taxon>
        <taxon>Sphingomonadaceae</taxon>
        <taxon>Sphingopyxis</taxon>
    </lineage>
</organism>
<keyword evidence="1" id="KW-0472">Membrane</keyword>
<dbReference type="OrthoDB" id="384661at2"/>
<accession>A0A0N9UU39</accession>
<gene>
    <name evidence="4" type="ORF">AN936_01205</name>
</gene>
<dbReference type="SUPFAM" id="SSF55073">
    <property type="entry name" value="Nucleotide cyclase"/>
    <property type="match status" value="1"/>
</dbReference>
<dbReference type="PANTHER" id="PTHR46663">
    <property type="entry name" value="DIGUANYLATE CYCLASE DGCT-RELATED"/>
    <property type="match status" value="1"/>
</dbReference>
<name>A0A0N9UU39_SPHMC</name>
<dbReference type="InterPro" id="IPR000160">
    <property type="entry name" value="GGDEF_dom"/>
</dbReference>
<feature type="domain" description="HAMP" evidence="2">
    <location>
        <begin position="184"/>
        <end position="237"/>
    </location>
</feature>
<dbReference type="Pfam" id="PF00672">
    <property type="entry name" value="HAMP"/>
    <property type="match status" value="1"/>
</dbReference>
<dbReference type="SMART" id="SM00267">
    <property type="entry name" value="GGDEF"/>
    <property type="match status" value="1"/>
</dbReference>
<dbReference type="Pfam" id="PF00990">
    <property type="entry name" value="GGDEF"/>
    <property type="match status" value="1"/>
</dbReference>
<evidence type="ECO:0000259" key="2">
    <source>
        <dbReference type="PROSITE" id="PS50885"/>
    </source>
</evidence>
<evidence type="ECO:0000259" key="3">
    <source>
        <dbReference type="PROSITE" id="PS50887"/>
    </source>
</evidence>
<dbReference type="PROSITE" id="PS50885">
    <property type="entry name" value="HAMP"/>
    <property type="match status" value="1"/>
</dbReference>
<dbReference type="PANTHER" id="PTHR46663:SF2">
    <property type="entry name" value="GGDEF DOMAIN-CONTAINING PROTEIN"/>
    <property type="match status" value="1"/>
</dbReference>
<dbReference type="NCBIfam" id="TIGR00254">
    <property type="entry name" value="GGDEF"/>
    <property type="match status" value="1"/>
</dbReference>
<dbReference type="GO" id="GO:0016020">
    <property type="term" value="C:membrane"/>
    <property type="evidence" value="ECO:0007669"/>
    <property type="project" value="InterPro"/>
</dbReference>
<dbReference type="InterPro" id="IPR003660">
    <property type="entry name" value="HAMP_dom"/>
</dbReference>
<dbReference type="RefSeq" id="WP_054586545.1">
    <property type="nucleotide sequence ID" value="NZ_CP012700.1"/>
</dbReference>
<protein>
    <submittedName>
        <fullName evidence="4">Diguanylate cyclase</fullName>
    </submittedName>
</protein>
<dbReference type="SMART" id="SM00304">
    <property type="entry name" value="HAMP"/>
    <property type="match status" value="1"/>
</dbReference>
<dbReference type="Pfam" id="PF17152">
    <property type="entry name" value="CHASE8"/>
    <property type="match status" value="1"/>
</dbReference>
<dbReference type="InterPro" id="IPR043128">
    <property type="entry name" value="Rev_trsase/Diguanyl_cyclase"/>
</dbReference>
<dbReference type="InterPro" id="IPR029787">
    <property type="entry name" value="Nucleotide_cyclase"/>
</dbReference>
<dbReference type="Gene3D" id="3.30.70.270">
    <property type="match status" value="1"/>
</dbReference>
<dbReference type="InterPro" id="IPR033417">
    <property type="entry name" value="CHASE8"/>
</dbReference>
<dbReference type="AlphaFoldDB" id="A0A0N9UU39"/>
<feature type="domain" description="GGDEF" evidence="3">
    <location>
        <begin position="280"/>
        <end position="409"/>
    </location>
</feature>
<evidence type="ECO:0000313" key="5">
    <source>
        <dbReference type="Proteomes" id="UP000058074"/>
    </source>
</evidence>
<dbReference type="EMBL" id="CP012700">
    <property type="protein sequence ID" value="ALH79039.1"/>
    <property type="molecule type" value="Genomic_DNA"/>
</dbReference>
<reference evidence="4 5" key="1">
    <citation type="journal article" date="2015" name="Genome Announc.">
        <title>Complete Genome Sequence of Polypropylene Glycol- and Polyethylene Glycol-Degrading Sphingopyxis macrogoltabida Strain EY-1.</title>
        <authorList>
            <person name="Ohtsubo Y."/>
            <person name="Nagata Y."/>
            <person name="Numata M."/>
            <person name="Tsuchikane K."/>
            <person name="Hosoyama A."/>
            <person name="Yamazoe A."/>
            <person name="Tsuda M."/>
            <person name="Fujita N."/>
            <person name="Kawai F."/>
        </authorList>
    </citation>
    <scope>NUCLEOTIDE SEQUENCE [LARGE SCALE GENOMIC DNA]</scope>
    <source>
        <strain evidence="4 5">EY-1</strain>
    </source>
</reference>
<proteinExistence type="predicted"/>
<dbReference type="PATRIC" id="fig|33050.5.peg.252"/>
<dbReference type="InterPro" id="IPR052163">
    <property type="entry name" value="DGC-Regulatory_Protein"/>
</dbReference>
<feature type="transmembrane region" description="Helical" evidence="1">
    <location>
        <begin position="26"/>
        <end position="50"/>
    </location>
</feature>